<name>A0A1W6YMI8_9BORD</name>
<evidence type="ECO:0000313" key="4">
    <source>
        <dbReference type="Proteomes" id="UP000194151"/>
    </source>
</evidence>
<evidence type="ECO:0000313" key="3">
    <source>
        <dbReference type="EMBL" id="ARP82320.1"/>
    </source>
</evidence>
<dbReference type="InterPro" id="IPR014748">
    <property type="entry name" value="Enoyl-CoA_hydra_C"/>
</dbReference>
<dbReference type="GO" id="GO:0006635">
    <property type="term" value="P:fatty acid beta-oxidation"/>
    <property type="evidence" value="ECO:0007669"/>
    <property type="project" value="TreeGrafter"/>
</dbReference>
<proteinExistence type="inferred from homology"/>
<dbReference type="SUPFAM" id="SSF52096">
    <property type="entry name" value="ClpP/crotonase"/>
    <property type="match status" value="1"/>
</dbReference>
<dbReference type="InterPro" id="IPR029045">
    <property type="entry name" value="ClpP/crotonase-like_dom_sf"/>
</dbReference>
<dbReference type="AlphaFoldDB" id="A0A1W6YMI8"/>
<dbReference type="Proteomes" id="UP000194151">
    <property type="component" value="Chromosome"/>
</dbReference>
<dbReference type="InterPro" id="IPR001753">
    <property type="entry name" value="Enoyl-CoA_hydra/iso"/>
</dbReference>
<protein>
    <submittedName>
        <fullName evidence="3">Enoyl-CoA hydratase</fullName>
    </submittedName>
</protein>
<dbReference type="Pfam" id="PF00378">
    <property type="entry name" value="ECH_1"/>
    <property type="match status" value="1"/>
</dbReference>
<dbReference type="Gene3D" id="1.10.12.10">
    <property type="entry name" value="Lyase 2-enoyl-coa Hydratase, Chain A, domain 2"/>
    <property type="match status" value="1"/>
</dbReference>
<dbReference type="CDD" id="cd06558">
    <property type="entry name" value="crotonase-like"/>
    <property type="match status" value="1"/>
</dbReference>
<comment type="similarity">
    <text evidence="1">Belongs to the enoyl-CoA hydratase/isomerase family.</text>
</comment>
<dbReference type="PANTHER" id="PTHR11941">
    <property type="entry name" value="ENOYL-COA HYDRATASE-RELATED"/>
    <property type="match status" value="1"/>
</dbReference>
<organism evidence="3 4">
    <name type="scientific">Bordetella genomosp. 8</name>
    <dbReference type="NCBI Taxonomy" id="1416806"/>
    <lineage>
        <taxon>Bacteria</taxon>
        <taxon>Pseudomonadati</taxon>
        <taxon>Pseudomonadota</taxon>
        <taxon>Betaproteobacteria</taxon>
        <taxon>Burkholderiales</taxon>
        <taxon>Alcaligenaceae</taxon>
        <taxon>Bordetella</taxon>
    </lineage>
</organism>
<dbReference type="KEGG" id="bgv:CAL12_16845"/>
<keyword evidence="4" id="KW-1185">Reference proteome</keyword>
<accession>A0A1W6YMI8</accession>
<dbReference type="EMBL" id="CP021108">
    <property type="protein sequence ID" value="ARP82320.1"/>
    <property type="molecule type" value="Genomic_DNA"/>
</dbReference>
<keyword evidence="2" id="KW-0456">Lyase</keyword>
<sequence>MDNQHFIARRDLMKRAATIATAVPALVAATSALGNESGQHTQAGGQASSSATAPLPTTLAEVPINADSRITIARRDQLALLGLNRPQAGNRIDPAMFQALAKALYDYDNDPSLRVAILFGHGDGFSQGIDVEAYRAAANTGGPLAGLTHVVNPLNYGVQRKKPVVAAVHGDTWNMAHELFLSADIRVAAANTDFGQDENTHGRFPGGGSTIRFVREAGWSNAMRYMLTGDHWTASDALRMGLIQEIADTPQATLERAVAIANKVAACAPLGVQATLSSAHLAIDNSEAQAFAKLGAQYSALYRTRDFVEGLNAQAQGRLPVFQGD</sequence>
<evidence type="ECO:0000256" key="2">
    <source>
        <dbReference type="ARBA" id="ARBA00023239"/>
    </source>
</evidence>
<dbReference type="PANTHER" id="PTHR11941:SF54">
    <property type="entry name" value="ENOYL-COA HYDRATASE, MITOCHONDRIAL"/>
    <property type="match status" value="1"/>
</dbReference>
<dbReference type="GO" id="GO:0016829">
    <property type="term" value="F:lyase activity"/>
    <property type="evidence" value="ECO:0007669"/>
    <property type="project" value="UniProtKB-KW"/>
</dbReference>
<dbReference type="OrthoDB" id="9807606at2"/>
<evidence type="ECO:0000256" key="1">
    <source>
        <dbReference type="ARBA" id="ARBA00005254"/>
    </source>
</evidence>
<dbReference type="STRING" id="1416806.CAL12_16845"/>
<dbReference type="RefSeq" id="WP_086065691.1">
    <property type="nucleotide sequence ID" value="NZ_CP021108.1"/>
</dbReference>
<reference evidence="3 4" key="1">
    <citation type="submission" date="2017-05" db="EMBL/GenBank/DDBJ databases">
        <title>Complete and WGS of Bordetella genogroups.</title>
        <authorList>
            <person name="Spilker T."/>
            <person name="LiPuma J."/>
        </authorList>
    </citation>
    <scope>NUCLEOTIDE SEQUENCE [LARGE SCALE GENOMIC DNA]</scope>
    <source>
        <strain evidence="3 4">AU19157</strain>
    </source>
</reference>
<gene>
    <name evidence="3" type="ORF">CAL12_16845</name>
</gene>
<dbReference type="Gene3D" id="3.90.226.10">
    <property type="entry name" value="2-enoyl-CoA Hydratase, Chain A, domain 1"/>
    <property type="match status" value="1"/>
</dbReference>